<proteinExistence type="predicted"/>
<gene>
    <name evidence="1" type="ORF">AAJCM20276_30070</name>
</gene>
<sequence length="468" mass="53600">MSRYAYVSLFGLNSLSELRNVIVENTIIAEGEKSLPDAKTLHSTLRLGEKFIRKSRPLVEIATGFFKIKDAGDALYRAAFLTVRKQLICFDDLERAGSSLTSNDVLGLASMLREQRDCKIVLLLNKDAISEENKKKFEEHLEKVVDTFLVFEPTCDEALEICIDGNDLVSEEIRDKVKVLNITNIRVIKKIERWARQIEIILIDYDIAVLKQAISTVVLAGWAFLQPTDAPTLEFLRSGLRWLDPFITKEISSEEQKWKNILHKYNYFNTDELDLEIINSISVGYFDEENIKKYADELDRRIRFSGGGDSFSDAWRLYHDNLSLDDDEILDSLYNGAIENLENIIPVNINAAIIFLRKYNRDSQASNLVHKYIVAHRSNPTFFSQLSPGMFFDEQQDAELQAAIAAEKERIVDARDPIERLKQITENNSGFNPSDDVRLISQITRDGWIGLIYTPDKNLTTMLRRVVS</sequence>
<organism evidence="1 2">
    <name type="scientific">Acetobacter aceti</name>
    <dbReference type="NCBI Taxonomy" id="435"/>
    <lineage>
        <taxon>Bacteria</taxon>
        <taxon>Pseudomonadati</taxon>
        <taxon>Pseudomonadota</taxon>
        <taxon>Alphaproteobacteria</taxon>
        <taxon>Acetobacterales</taxon>
        <taxon>Acetobacteraceae</taxon>
        <taxon>Acetobacter</taxon>
        <taxon>Acetobacter subgen. Acetobacter</taxon>
    </lineage>
</organism>
<evidence type="ECO:0008006" key="3">
    <source>
        <dbReference type="Google" id="ProtNLM"/>
    </source>
</evidence>
<dbReference type="AlphaFoldDB" id="A0A6S6PM30"/>
<evidence type="ECO:0000313" key="1">
    <source>
        <dbReference type="EMBL" id="BCI68383.1"/>
    </source>
</evidence>
<dbReference type="EMBL" id="AP023326">
    <property type="protein sequence ID" value="BCI68383.1"/>
    <property type="molecule type" value="Genomic_DNA"/>
</dbReference>
<name>A0A6S6PM30_ACEAC</name>
<protein>
    <recommendedName>
        <fullName evidence="3">KAP NTPase domain-containing protein</fullName>
    </recommendedName>
</protein>
<evidence type="ECO:0000313" key="2">
    <source>
        <dbReference type="Proteomes" id="UP000515220"/>
    </source>
</evidence>
<reference evidence="1 2" key="1">
    <citation type="submission" date="2020-07" db="EMBL/GenBank/DDBJ databases">
        <title>Complete Genome Sequence of an acetic acid bacterium, Acetobacter aceti JCM20276.</title>
        <authorList>
            <person name="Hirose Y."/>
            <person name="Mihara H."/>
        </authorList>
    </citation>
    <scope>NUCLEOTIDE SEQUENCE [LARGE SCALE GENOMIC DNA]</scope>
    <source>
        <strain evidence="1 2">JCM20276</strain>
    </source>
</reference>
<dbReference type="Proteomes" id="UP000515220">
    <property type="component" value="Chromosome"/>
</dbReference>
<accession>A0A6S6PM30</accession>